<protein>
    <recommendedName>
        <fullName evidence="3">Serine protease</fullName>
    </recommendedName>
</protein>
<evidence type="ECO:0000313" key="2">
    <source>
        <dbReference type="Proteomes" id="UP000245250"/>
    </source>
</evidence>
<gene>
    <name evidence="1" type="ORF">HYN56_11145</name>
</gene>
<reference evidence="1 2" key="1">
    <citation type="submission" date="2018-05" db="EMBL/GenBank/DDBJ databases">
        <title>Genome sequencing of Flavobacterium sp. HYN0056.</title>
        <authorList>
            <person name="Yi H."/>
            <person name="Baek C."/>
        </authorList>
    </citation>
    <scope>NUCLEOTIDE SEQUENCE [LARGE SCALE GENOMIC DNA]</scope>
    <source>
        <strain evidence="1 2">HYN0056</strain>
    </source>
</reference>
<dbReference type="EMBL" id="CP029255">
    <property type="protein sequence ID" value="AWK04748.1"/>
    <property type="molecule type" value="Genomic_DNA"/>
</dbReference>
<dbReference type="KEGG" id="fcr:HYN56_11145"/>
<accession>A0A2S1YLI7</accession>
<dbReference type="Gene3D" id="2.40.10.10">
    <property type="entry name" value="Trypsin-like serine proteases"/>
    <property type="match status" value="2"/>
</dbReference>
<dbReference type="InterPro" id="IPR043504">
    <property type="entry name" value="Peptidase_S1_PA_chymotrypsin"/>
</dbReference>
<dbReference type="RefSeq" id="WP_109192232.1">
    <property type="nucleotide sequence ID" value="NZ_CP029255.1"/>
</dbReference>
<dbReference type="OrthoDB" id="9766361at2"/>
<dbReference type="AlphaFoldDB" id="A0A2S1YLI7"/>
<dbReference type="Proteomes" id="UP000245250">
    <property type="component" value="Chromosome"/>
</dbReference>
<organism evidence="1 2">
    <name type="scientific">Flavobacterium crocinum</name>
    <dbReference type="NCBI Taxonomy" id="2183896"/>
    <lineage>
        <taxon>Bacteria</taxon>
        <taxon>Pseudomonadati</taxon>
        <taxon>Bacteroidota</taxon>
        <taxon>Flavobacteriia</taxon>
        <taxon>Flavobacteriales</taxon>
        <taxon>Flavobacteriaceae</taxon>
        <taxon>Flavobacterium</taxon>
    </lineage>
</organism>
<keyword evidence="2" id="KW-1185">Reference proteome</keyword>
<proteinExistence type="predicted"/>
<sequence length="371" mass="41627">MRRYYLLVILIGTCSLNGQVKDTVVAKQEIIARTLEVFKRFKDLKANQKEYEGAIIEEIQLSIPLQQPAASGDAFYLKQLAQKSLTGDLGKEGPATLMPEVDGKNAARLTGPSQYDSRIEPLVLNSEIPWQKQILINSESVGIIVEREKLNAVSKEIYQLDIYLKLGERYNLCSGEAFAYQPVTGVGTAFISGDSTMITALHVFERPLKHYAVVFGYKIISRTGVVDVFVDKKDVYFLKEVIRKNSEQDVAEFTVDQSFNRPALAFENSEAVTKEKNEVYMIGYPSGMPLKVSLNASVTQNDNPFYFYTTLDSFQGNSGSPVFNFYTHKVIGILVSGEIDYKFNGHCNTAPVCFYPFCKGEKVVRIENVFN</sequence>
<name>A0A2S1YLI7_9FLAO</name>
<evidence type="ECO:0008006" key="3">
    <source>
        <dbReference type="Google" id="ProtNLM"/>
    </source>
</evidence>
<dbReference type="SUPFAM" id="SSF50494">
    <property type="entry name" value="Trypsin-like serine proteases"/>
    <property type="match status" value="1"/>
</dbReference>
<evidence type="ECO:0000313" key="1">
    <source>
        <dbReference type="EMBL" id="AWK04748.1"/>
    </source>
</evidence>
<dbReference type="Pfam" id="PF13365">
    <property type="entry name" value="Trypsin_2"/>
    <property type="match status" value="1"/>
</dbReference>
<dbReference type="InterPro" id="IPR009003">
    <property type="entry name" value="Peptidase_S1_PA"/>
</dbReference>